<dbReference type="InterPro" id="IPR050364">
    <property type="entry name" value="Cytochrome_P450_fung"/>
</dbReference>
<evidence type="ECO:0000256" key="8">
    <source>
        <dbReference type="ARBA" id="ARBA00023033"/>
    </source>
</evidence>
<dbReference type="InterPro" id="IPR002401">
    <property type="entry name" value="Cyt_P450_E_grp-I"/>
</dbReference>
<comment type="similarity">
    <text evidence="3 10">Belongs to the cytochrome P450 family.</text>
</comment>
<dbReference type="InterPro" id="IPR001128">
    <property type="entry name" value="Cyt_P450"/>
</dbReference>
<evidence type="ECO:0000313" key="12">
    <source>
        <dbReference type="Proteomes" id="UP000092154"/>
    </source>
</evidence>
<dbReference type="GO" id="GO:0020037">
    <property type="term" value="F:heme binding"/>
    <property type="evidence" value="ECO:0007669"/>
    <property type="project" value="InterPro"/>
</dbReference>
<dbReference type="InterPro" id="IPR017972">
    <property type="entry name" value="Cyt_P450_CS"/>
</dbReference>
<dbReference type="EMBL" id="KV448921">
    <property type="protein sequence ID" value="OAX32766.1"/>
    <property type="molecule type" value="Genomic_DNA"/>
</dbReference>
<gene>
    <name evidence="11" type="ORF">K503DRAFT_869967</name>
</gene>
<evidence type="ECO:0000256" key="9">
    <source>
        <dbReference type="PIRSR" id="PIRSR602401-1"/>
    </source>
</evidence>
<reference evidence="11 12" key="1">
    <citation type="submission" date="2016-06" db="EMBL/GenBank/DDBJ databases">
        <title>Comparative genomics of the ectomycorrhizal sister species Rhizopogon vinicolor and Rhizopogon vesiculosus (Basidiomycota: Boletales) reveals a divergence of the mating type B locus.</title>
        <authorList>
            <consortium name="DOE Joint Genome Institute"/>
            <person name="Mujic A.B."/>
            <person name="Kuo A."/>
            <person name="Tritt A."/>
            <person name="Lipzen A."/>
            <person name="Chen C."/>
            <person name="Johnson J."/>
            <person name="Sharma A."/>
            <person name="Barry K."/>
            <person name="Grigoriev I.V."/>
            <person name="Spatafora J.W."/>
        </authorList>
    </citation>
    <scope>NUCLEOTIDE SEQUENCE [LARGE SCALE GENOMIC DNA]</scope>
    <source>
        <strain evidence="11 12">AM-OR11-026</strain>
    </source>
</reference>
<dbReference type="AlphaFoldDB" id="A0A1B7MJJ0"/>
<dbReference type="PANTHER" id="PTHR46300">
    <property type="entry name" value="P450, PUTATIVE (EUROFUNG)-RELATED-RELATED"/>
    <property type="match status" value="1"/>
</dbReference>
<accession>A0A1B7MJJ0</accession>
<keyword evidence="5 9" id="KW-0479">Metal-binding</keyword>
<keyword evidence="8 10" id="KW-0503">Monooxygenase</keyword>
<comment type="pathway">
    <text evidence="2">Secondary metabolite biosynthesis.</text>
</comment>
<protein>
    <submittedName>
        <fullName evidence="11">Cytochrome P450</fullName>
    </submittedName>
</protein>
<feature type="binding site" description="axial binding residue" evidence="9">
    <location>
        <position position="446"/>
    </location>
    <ligand>
        <name>heme</name>
        <dbReference type="ChEBI" id="CHEBI:30413"/>
    </ligand>
    <ligandPart>
        <name>Fe</name>
        <dbReference type="ChEBI" id="CHEBI:18248"/>
    </ligandPart>
</feature>
<evidence type="ECO:0000256" key="2">
    <source>
        <dbReference type="ARBA" id="ARBA00005179"/>
    </source>
</evidence>
<dbReference type="Gene3D" id="1.10.630.10">
    <property type="entry name" value="Cytochrome P450"/>
    <property type="match status" value="1"/>
</dbReference>
<dbReference type="InParanoid" id="A0A1B7MJJ0"/>
<dbReference type="Proteomes" id="UP000092154">
    <property type="component" value="Unassembled WGS sequence"/>
</dbReference>
<evidence type="ECO:0000256" key="5">
    <source>
        <dbReference type="ARBA" id="ARBA00022723"/>
    </source>
</evidence>
<evidence type="ECO:0000256" key="4">
    <source>
        <dbReference type="ARBA" id="ARBA00022617"/>
    </source>
</evidence>
<keyword evidence="7 9" id="KW-0408">Iron</keyword>
<dbReference type="PROSITE" id="PS00086">
    <property type="entry name" value="CYTOCHROME_P450"/>
    <property type="match status" value="1"/>
</dbReference>
<dbReference type="PANTHER" id="PTHR46300:SF7">
    <property type="entry name" value="P450, PUTATIVE (EUROFUNG)-RELATED"/>
    <property type="match status" value="1"/>
</dbReference>
<dbReference type="PRINTS" id="PR00463">
    <property type="entry name" value="EP450I"/>
</dbReference>
<dbReference type="InterPro" id="IPR036396">
    <property type="entry name" value="Cyt_P450_sf"/>
</dbReference>
<keyword evidence="6 10" id="KW-0560">Oxidoreductase</keyword>
<evidence type="ECO:0000256" key="1">
    <source>
        <dbReference type="ARBA" id="ARBA00001971"/>
    </source>
</evidence>
<keyword evidence="4 9" id="KW-0349">Heme</keyword>
<dbReference type="PRINTS" id="PR00385">
    <property type="entry name" value="P450"/>
</dbReference>
<sequence>MLDYLTLAGVLEALLAASVISVVLKSYFTKPKLPHGVQLPPGPPSLPFLGNALAVDVSKPWVTYEAWGSQYGNLFYTRLFSQDNIIINSEEVARDLLENRSHNYSDRPEVATSELFGVDYSTSFMRYGSRWRLQRKILQQSFRRDVISDFQPMQMGKAHELLLNLLEDPLDYPKHLEAHSGSVIMSAVYSYEAARRRDHMIERVTMALAIIAKEMRPEVAAIFSAFPTLLRLPSWLPGMRLKRVSPLAKELATEGMENPFAYTEHGLATGSVSSCMVADHLLKLHESDDDSSLYKKAVKESAATAFGAGVETTAAVLMNFILAMILQPDVQEKAHALIESVVGTNRLPTFQDRQSLPYIDAILRECMRWHPVFPLAIIHAAVESDVYKGYYIPKGAIITPNVWAMCHNEEKYPNASEFNPDRFLNSDGTLTDDTVSMVWGFGRRICPGRHLAESSMWSAMVCMLAVFKFSKAKDETGKEIEIKPRWHGGLTARPVPFTCSITPRNAEMDMTALQHLISVSV</sequence>
<dbReference type="OrthoDB" id="2789670at2759"/>
<comment type="cofactor">
    <cofactor evidence="1 9">
        <name>heme</name>
        <dbReference type="ChEBI" id="CHEBI:30413"/>
    </cofactor>
</comment>
<dbReference type="Pfam" id="PF00067">
    <property type="entry name" value="p450"/>
    <property type="match status" value="1"/>
</dbReference>
<evidence type="ECO:0000256" key="10">
    <source>
        <dbReference type="RuleBase" id="RU000461"/>
    </source>
</evidence>
<dbReference type="GO" id="GO:0016705">
    <property type="term" value="F:oxidoreductase activity, acting on paired donors, with incorporation or reduction of molecular oxygen"/>
    <property type="evidence" value="ECO:0007669"/>
    <property type="project" value="InterPro"/>
</dbReference>
<evidence type="ECO:0000256" key="7">
    <source>
        <dbReference type="ARBA" id="ARBA00023004"/>
    </source>
</evidence>
<proteinExistence type="inferred from homology"/>
<dbReference type="GO" id="GO:0004497">
    <property type="term" value="F:monooxygenase activity"/>
    <property type="evidence" value="ECO:0007669"/>
    <property type="project" value="UniProtKB-KW"/>
</dbReference>
<dbReference type="CDD" id="cd11065">
    <property type="entry name" value="CYP64-like"/>
    <property type="match status" value="1"/>
</dbReference>
<dbReference type="STRING" id="1314800.A0A1B7MJJ0"/>
<evidence type="ECO:0000313" key="11">
    <source>
        <dbReference type="EMBL" id="OAX32766.1"/>
    </source>
</evidence>
<dbReference type="SUPFAM" id="SSF48264">
    <property type="entry name" value="Cytochrome P450"/>
    <property type="match status" value="1"/>
</dbReference>
<organism evidence="11 12">
    <name type="scientific">Rhizopogon vinicolor AM-OR11-026</name>
    <dbReference type="NCBI Taxonomy" id="1314800"/>
    <lineage>
        <taxon>Eukaryota</taxon>
        <taxon>Fungi</taxon>
        <taxon>Dikarya</taxon>
        <taxon>Basidiomycota</taxon>
        <taxon>Agaricomycotina</taxon>
        <taxon>Agaricomycetes</taxon>
        <taxon>Agaricomycetidae</taxon>
        <taxon>Boletales</taxon>
        <taxon>Suillineae</taxon>
        <taxon>Rhizopogonaceae</taxon>
        <taxon>Rhizopogon</taxon>
    </lineage>
</organism>
<keyword evidence="12" id="KW-1185">Reference proteome</keyword>
<dbReference type="GO" id="GO:0005506">
    <property type="term" value="F:iron ion binding"/>
    <property type="evidence" value="ECO:0007669"/>
    <property type="project" value="InterPro"/>
</dbReference>
<evidence type="ECO:0000256" key="3">
    <source>
        <dbReference type="ARBA" id="ARBA00010617"/>
    </source>
</evidence>
<evidence type="ECO:0000256" key="6">
    <source>
        <dbReference type="ARBA" id="ARBA00023002"/>
    </source>
</evidence>
<name>A0A1B7MJJ0_9AGAM</name>